<feature type="domain" description="Hemerythrin-like" evidence="1">
    <location>
        <begin position="3"/>
        <end position="124"/>
    </location>
</feature>
<evidence type="ECO:0000259" key="1">
    <source>
        <dbReference type="Pfam" id="PF01814"/>
    </source>
</evidence>
<dbReference type="PANTHER" id="PTHR35585:SF1">
    <property type="entry name" value="HHE DOMAIN PROTEIN (AFU_ORTHOLOGUE AFUA_4G00730)"/>
    <property type="match status" value="1"/>
</dbReference>
<proteinExistence type="predicted"/>
<dbReference type="PANTHER" id="PTHR35585">
    <property type="entry name" value="HHE DOMAIN PROTEIN (AFU_ORTHOLOGUE AFUA_4G00730)"/>
    <property type="match status" value="1"/>
</dbReference>
<dbReference type="InterPro" id="IPR012312">
    <property type="entry name" value="Hemerythrin-like"/>
</dbReference>
<organism evidence="2 3">
    <name type="scientific">Rhodanobacter umsongensis</name>
    <dbReference type="NCBI Taxonomy" id="633153"/>
    <lineage>
        <taxon>Bacteria</taxon>
        <taxon>Pseudomonadati</taxon>
        <taxon>Pseudomonadota</taxon>
        <taxon>Gammaproteobacteria</taxon>
        <taxon>Lysobacterales</taxon>
        <taxon>Rhodanobacteraceae</taxon>
        <taxon>Rhodanobacter</taxon>
    </lineage>
</organism>
<dbReference type="EMBL" id="JBHSMK010000009">
    <property type="protein sequence ID" value="MFC5437645.1"/>
    <property type="molecule type" value="Genomic_DNA"/>
</dbReference>
<sequence length="160" mass="17890">MDAIKLLTQDHQAVRELLNQLAESSTRATKKRTELLSEIAIQLKAHTTIEEEIFYPAFKAAGEKSDDATMYFEALEEHRAAGDLVLPDLLGTPTDSEKFSGRAKVLKELVTHHADEEEKSMFKRAKQLMDAAELKELGNKMEARKAELLEQFEAEASAGT</sequence>
<gene>
    <name evidence="2" type="ORF">ACFPME_13870</name>
</gene>
<dbReference type="Pfam" id="PF01814">
    <property type="entry name" value="Hemerythrin"/>
    <property type="match status" value="1"/>
</dbReference>
<dbReference type="Gene3D" id="1.20.120.520">
    <property type="entry name" value="nmb1532 protein domain like"/>
    <property type="match status" value="1"/>
</dbReference>
<dbReference type="RefSeq" id="WP_377306243.1">
    <property type="nucleotide sequence ID" value="NZ_JBHSMK010000009.1"/>
</dbReference>
<protein>
    <submittedName>
        <fullName evidence="2">Hemerythrin domain-containing protein</fullName>
    </submittedName>
</protein>
<keyword evidence="3" id="KW-1185">Reference proteome</keyword>
<evidence type="ECO:0000313" key="3">
    <source>
        <dbReference type="Proteomes" id="UP001596013"/>
    </source>
</evidence>
<name>A0ABW0JQK6_9GAMM</name>
<reference evidence="3" key="1">
    <citation type="journal article" date="2019" name="Int. J. Syst. Evol. Microbiol.">
        <title>The Global Catalogue of Microorganisms (GCM) 10K type strain sequencing project: providing services to taxonomists for standard genome sequencing and annotation.</title>
        <authorList>
            <consortium name="The Broad Institute Genomics Platform"/>
            <consortium name="The Broad Institute Genome Sequencing Center for Infectious Disease"/>
            <person name="Wu L."/>
            <person name="Ma J."/>
        </authorList>
    </citation>
    <scope>NUCLEOTIDE SEQUENCE [LARGE SCALE GENOMIC DNA]</scope>
    <source>
        <strain evidence="3">JCM 17130</strain>
    </source>
</reference>
<comment type="caution">
    <text evidence="2">The sequence shown here is derived from an EMBL/GenBank/DDBJ whole genome shotgun (WGS) entry which is preliminary data.</text>
</comment>
<accession>A0ABW0JQK6</accession>
<evidence type="ECO:0000313" key="2">
    <source>
        <dbReference type="EMBL" id="MFC5437645.1"/>
    </source>
</evidence>
<dbReference type="Proteomes" id="UP001596013">
    <property type="component" value="Unassembled WGS sequence"/>
</dbReference>